<feature type="compositionally biased region" description="Basic and acidic residues" evidence="1">
    <location>
        <begin position="16"/>
        <end position="27"/>
    </location>
</feature>
<feature type="compositionally biased region" description="Polar residues" evidence="1">
    <location>
        <begin position="28"/>
        <end position="37"/>
    </location>
</feature>
<evidence type="ECO:0000313" key="3">
    <source>
        <dbReference type="Proteomes" id="UP000248863"/>
    </source>
</evidence>
<gene>
    <name evidence="2" type="ORF">CH338_01530</name>
</gene>
<feature type="region of interest" description="Disordered" evidence="1">
    <location>
        <begin position="224"/>
        <end position="245"/>
    </location>
</feature>
<name>A0A327KSJ3_9BRAD</name>
<dbReference type="Proteomes" id="UP000248863">
    <property type="component" value="Unassembled WGS sequence"/>
</dbReference>
<feature type="compositionally biased region" description="Pro residues" evidence="1">
    <location>
        <begin position="236"/>
        <end position="245"/>
    </location>
</feature>
<organism evidence="2 3">
    <name type="scientific">Rhodoplanes elegans</name>
    <dbReference type="NCBI Taxonomy" id="29408"/>
    <lineage>
        <taxon>Bacteria</taxon>
        <taxon>Pseudomonadati</taxon>
        <taxon>Pseudomonadota</taxon>
        <taxon>Alphaproteobacteria</taxon>
        <taxon>Hyphomicrobiales</taxon>
        <taxon>Nitrobacteraceae</taxon>
        <taxon>Rhodoplanes</taxon>
    </lineage>
</organism>
<keyword evidence="3" id="KW-1185">Reference proteome</keyword>
<protein>
    <submittedName>
        <fullName evidence="2">Uncharacterized protein</fullName>
    </submittedName>
</protein>
<feature type="region of interest" description="Disordered" evidence="1">
    <location>
        <begin position="1"/>
        <end position="37"/>
    </location>
</feature>
<proteinExistence type="predicted"/>
<evidence type="ECO:0000256" key="1">
    <source>
        <dbReference type="SAM" id="MobiDB-lite"/>
    </source>
</evidence>
<comment type="caution">
    <text evidence="2">The sequence shown here is derived from an EMBL/GenBank/DDBJ whole genome shotgun (WGS) entry which is preliminary data.</text>
</comment>
<sequence>MSDDNLRQDAATSPDQSRHVATSDDTQRQPTFRSDSDFTLTIEDALARYEHAGHPRTPRSIQRYCAKGHLDCRRIETPFGEKYLIDPESVAKHIAYIEEVRPVTTGHDMSQPVAPSVAAPEPSDKPRQEFTTSPDQSRHVATGRSNEIEQDEQRPAPTKPDLSQPVAAEERYVKAIERENEFLRGQIITKDTQIKELTERNRETNVLVGSLHRLLSPLLPLLGASELNRPTDPLRPIDPPSPPAY</sequence>
<feature type="region of interest" description="Disordered" evidence="1">
    <location>
        <begin position="106"/>
        <end position="166"/>
    </location>
</feature>
<reference evidence="2 3" key="1">
    <citation type="submission" date="2017-07" db="EMBL/GenBank/DDBJ databases">
        <title>Draft Genome Sequences of Select Purple Nonsulfur Bacteria.</title>
        <authorList>
            <person name="Lasarre B."/>
            <person name="Mckinlay J.B."/>
        </authorList>
    </citation>
    <scope>NUCLEOTIDE SEQUENCE [LARGE SCALE GENOMIC DNA]</scope>
    <source>
        <strain evidence="2 3">DSM 11907</strain>
    </source>
</reference>
<dbReference type="OrthoDB" id="7960404at2"/>
<feature type="compositionally biased region" description="Low complexity" evidence="1">
    <location>
        <begin position="112"/>
        <end position="121"/>
    </location>
</feature>
<dbReference type="AlphaFoldDB" id="A0A327KSJ3"/>
<evidence type="ECO:0000313" key="2">
    <source>
        <dbReference type="EMBL" id="RAI41900.1"/>
    </source>
</evidence>
<accession>A0A327KSJ3</accession>
<dbReference type="EMBL" id="NPEU01000007">
    <property type="protein sequence ID" value="RAI41900.1"/>
    <property type="molecule type" value="Genomic_DNA"/>
</dbReference>
<dbReference type="RefSeq" id="WP_111355276.1">
    <property type="nucleotide sequence ID" value="NZ_NHSK01000213.1"/>
</dbReference>